<proteinExistence type="predicted"/>
<dbReference type="HOGENOM" id="CLU_011151_1_0_1"/>
<gene>
    <name evidence="2" type="ORF">HETIRDRAFT_426303</name>
</gene>
<feature type="compositionally biased region" description="Polar residues" evidence="1">
    <location>
        <begin position="488"/>
        <end position="507"/>
    </location>
</feature>
<protein>
    <submittedName>
        <fullName evidence="2">Uncharacterized protein</fullName>
    </submittedName>
</protein>
<feature type="compositionally biased region" description="Acidic residues" evidence="1">
    <location>
        <begin position="418"/>
        <end position="427"/>
    </location>
</feature>
<accession>W4KCF8</accession>
<dbReference type="EMBL" id="KI925457">
    <property type="protein sequence ID" value="ETW82756.1"/>
    <property type="molecule type" value="Genomic_DNA"/>
</dbReference>
<name>W4KCF8_HETIT</name>
<evidence type="ECO:0000313" key="2">
    <source>
        <dbReference type="EMBL" id="ETW82756.1"/>
    </source>
</evidence>
<evidence type="ECO:0000313" key="3">
    <source>
        <dbReference type="Proteomes" id="UP000030671"/>
    </source>
</evidence>
<dbReference type="KEGG" id="hir:HETIRDRAFT_426303"/>
<dbReference type="RefSeq" id="XP_009545082.1">
    <property type="nucleotide sequence ID" value="XM_009546787.1"/>
</dbReference>
<dbReference type="eggNOG" id="ENOG502SIPZ">
    <property type="taxonomic scope" value="Eukaryota"/>
</dbReference>
<dbReference type="InParanoid" id="W4KCF8"/>
<feature type="compositionally biased region" description="Gly residues" evidence="1">
    <location>
        <begin position="356"/>
        <end position="371"/>
    </location>
</feature>
<dbReference type="Proteomes" id="UP000030671">
    <property type="component" value="Unassembled WGS sequence"/>
</dbReference>
<feature type="region of interest" description="Disordered" evidence="1">
    <location>
        <begin position="487"/>
        <end position="507"/>
    </location>
</feature>
<feature type="compositionally biased region" description="Acidic residues" evidence="1">
    <location>
        <begin position="658"/>
        <end position="671"/>
    </location>
</feature>
<keyword evidence="3" id="KW-1185">Reference proteome</keyword>
<sequence length="771" mass="83915">MSTPVLFPWSSFASGHAPIERLPPELLYAIALYLIAGVAVSTYGSSNTDHPSHRPPLGPPASLLNILLTSRTVHAKLAPALPLLAARTFELSFDVGAIRRRLGTHRVDSGRVKQKASMTQARWETLGRIRRLEFGNSAKVHCESSVLIHDLWTVYLMLLEHDNANRAQLIKHAQLPRYLWRLIRVGYDAREAQESNSDPGAEGQGGVLPGWSAHTEENVELMSLVSWALWLTTTVEEIECMTHETRASIIRLFVPFLAFGFQYPSHFFPATHLCLPFCPHLIPASCSPPTRASLSPSRSPLLPPLRTLTYAGRTLVLAAPPLVPAATLLVSSTVQAQMKAGLRADLRMTSAREGGEGGNGGQGDEGVGQQGGEQDEENPRARSLKLWLDSPSLAFDPSSKDNDVTIASTGSSNNKDVDNDDAEDIGEPSDRHDEDWGRIVGCGDPWGSVSSTVRGRVYSPGAMCGTWSGMLSCPDQTQVARIVHAPDLSNSPAEPQPAPTNNQHQQQHVAQLRRLSLPHPHRVAHRPLFATLREYHCLVPDIPLRAGIGEEALRAFLPAGVEGAVGMQGGLGGGDGQGAEVCAVWFNGWHQSRDVMEIRDPVKGTTHVYYRFRGGEGEGEGDLPYCAKGMEKLRHGEDIRIESDEDSEDSEEKRGDGEEADDSKDGDEDDATEFVDHVSSGVNDILIVGETGGVHGTAWGQFGFVGRVRSWDGLVVVVRYPLDALAMHIGARWVFRGYVHAGDVWAGRWRETATGIAHIGFEGGFALVRAR</sequence>
<dbReference type="OrthoDB" id="434783at2759"/>
<reference evidence="2 3" key="1">
    <citation type="journal article" date="2012" name="New Phytol.">
        <title>Insight into trade-off between wood decay and parasitism from the genome of a fungal forest pathogen.</title>
        <authorList>
            <person name="Olson A."/>
            <person name="Aerts A."/>
            <person name="Asiegbu F."/>
            <person name="Belbahri L."/>
            <person name="Bouzid O."/>
            <person name="Broberg A."/>
            <person name="Canback B."/>
            <person name="Coutinho P.M."/>
            <person name="Cullen D."/>
            <person name="Dalman K."/>
            <person name="Deflorio G."/>
            <person name="van Diepen L.T."/>
            <person name="Dunand C."/>
            <person name="Duplessis S."/>
            <person name="Durling M."/>
            <person name="Gonthier P."/>
            <person name="Grimwood J."/>
            <person name="Fossdal C.G."/>
            <person name="Hansson D."/>
            <person name="Henrissat B."/>
            <person name="Hietala A."/>
            <person name="Himmelstrand K."/>
            <person name="Hoffmeister D."/>
            <person name="Hogberg N."/>
            <person name="James T.Y."/>
            <person name="Karlsson M."/>
            <person name="Kohler A."/>
            <person name="Kues U."/>
            <person name="Lee Y.H."/>
            <person name="Lin Y.C."/>
            <person name="Lind M."/>
            <person name="Lindquist E."/>
            <person name="Lombard V."/>
            <person name="Lucas S."/>
            <person name="Lunden K."/>
            <person name="Morin E."/>
            <person name="Murat C."/>
            <person name="Park J."/>
            <person name="Raffaello T."/>
            <person name="Rouze P."/>
            <person name="Salamov A."/>
            <person name="Schmutz J."/>
            <person name="Solheim H."/>
            <person name="Stahlberg J."/>
            <person name="Velez H."/>
            <person name="de Vries R.P."/>
            <person name="Wiebenga A."/>
            <person name="Woodward S."/>
            <person name="Yakovlev I."/>
            <person name="Garbelotto M."/>
            <person name="Martin F."/>
            <person name="Grigoriev I.V."/>
            <person name="Stenlid J."/>
        </authorList>
    </citation>
    <scope>NUCLEOTIDE SEQUENCE [LARGE SCALE GENOMIC DNA]</scope>
    <source>
        <strain evidence="2 3">TC 32-1</strain>
    </source>
</reference>
<feature type="region of interest" description="Disordered" evidence="1">
    <location>
        <begin position="351"/>
        <end position="437"/>
    </location>
</feature>
<feature type="compositionally biased region" description="Polar residues" evidence="1">
    <location>
        <begin position="405"/>
        <end position="414"/>
    </location>
</feature>
<feature type="compositionally biased region" description="Basic and acidic residues" evidence="1">
    <location>
        <begin position="428"/>
        <end position="437"/>
    </location>
</feature>
<dbReference type="GeneID" id="20674107"/>
<dbReference type="AlphaFoldDB" id="W4KCF8"/>
<feature type="region of interest" description="Disordered" evidence="1">
    <location>
        <begin position="636"/>
        <end position="671"/>
    </location>
</feature>
<organism evidence="2 3">
    <name type="scientific">Heterobasidion irregulare (strain TC 32-1)</name>
    <dbReference type="NCBI Taxonomy" id="747525"/>
    <lineage>
        <taxon>Eukaryota</taxon>
        <taxon>Fungi</taxon>
        <taxon>Dikarya</taxon>
        <taxon>Basidiomycota</taxon>
        <taxon>Agaricomycotina</taxon>
        <taxon>Agaricomycetes</taxon>
        <taxon>Russulales</taxon>
        <taxon>Bondarzewiaceae</taxon>
        <taxon>Heterobasidion</taxon>
        <taxon>Heterobasidion annosum species complex</taxon>
    </lineage>
</organism>
<evidence type="ECO:0000256" key="1">
    <source>
        <dbReference type="SAM" id="MobiDB-lite"/>
    </source>
</evidence>